<comment type="similarity">
    <text evidence="1">Belongs to the metallo-dependent hydrolases superfamily. Adenine deaminase family.</text>
</comment>
<keyword evidence="8" id="KW-1185">Reference proteome</keyword>
<dbReference type="PANTHER" id="PTHR11113">
    <property type="entry name" value="N-ACETYLGLUCOSAMINE-6-PHOSPHATE DEACETYLASE"/>
    <property type="match status" value="1"/>
</dbReference>
<evidence type="ECO:0000259" key="6">
    <source>
        <dbReference type="Pfam" id="PF13382"/>
    </source>
</evidence>
<comment type="catalytic activity">
    <reaction evidence="4">
        <text>adenine + H2O + H(+) = hypoxanthine + NH4(+)</text>
        <dbReference type="Rhea" id="RHEA:23688"/>
        <dbReference type="ChEBI" id="CHEBI:15377"/>
        <dbReference type="ChEBI" id="CHEBI:15378"/>
        <dbReference type="ChEBI" id="CHEBI:16708"/>
        <dbReference type="ChEBI" id="CHEBI:17368"/>
        <dbReference type="ChEBI" id="CHEBI:28938"/>
        <dbReference type="EC" id="3.5.4.2"/>
    </reaction>
</comment>
<evidence type="ECO:0000259" key="5">
    <source>
        <dbReference type="Pfam" id="PF01979"/>
    </source>
</evidence>
<evidence type="ECO:0000256" key="1">
    <source>
        <dbReference type="ARBA" id="ARBA00006773"/>
    </source>
</evidence>
<dbReference type="InterPro" id="IPR011059">
    <property type="entry name" value="Metal-dep_hydrolase_composite"/>
</dbReference>
<dbReference type="Pfam" id="PF01979">
    <property type="entry name" value="Amidohydro_1"/>
    <property type="match status" value="1"/>
</dbReference>
<dbReference type="InterPro" id="IPR026912">
    <property type="entry name" value="Adenine_deam_C"/>
</dbReference>
<dbReference type="SUPFAM" id="SSF51338">
    <property type="entry name" value="Composite domain of metallo-dependent hydrolases"/>
    <property type="match status" value="1"/>
</dbReference>
<evidence type="ECO:0000256" key="3">
    <source>
        <dbReference type="ARBA" id="ARBA00022801"/>
    </source>
</evidence>
<name>A0ABS2DCR9_9BACI</name>
<proteinExistence type="inferred from homology"/>
<protein>
    <recommendedName>
        <fullName evidence="2">adenine deaminase</fullName>
        <ecNumber evidence="2">3.5.4.2</ecNumber>
    </recommendedName>
</protein>
<dbReference type="PANTHER" id="PTHR11113:SF6">
    <property type="entry name" value="ADENINE DEAMINASE YERA-RELATED"/>
    <property type="match status" value="1"/>
</dbReference>
<feature type="domain" description="Amidohydrolase-related" evidence="5">
    <location>
        <begin position="78"/>
        <end position="361"/>
    </location>
</feature>
<dbReference type="RefSeq" id="WP_204201638.1">
    <property type="nucleotide sequence ID" value="NZ_JAFELM010000007.1"/>
</dbReference>
<evidence type="ECO:0000313" key="8">
    <source>
        <dbReference type="Proteomes" id="UP001518925"/>
    </source>
</evidence>
<dbReference type="EC" id="3.5.4.2" evidence="2"/>
<dbReference type="Gene3D" id="3.20.20.140">
    <property type="entry name" value="Metal-dependent hydrolases"/>
    <property type="match status" value="1"/>
</dbReference>
<dbReference type="Proteomes" id="UP001518925">
    <property type="component" value="Unassembled WGS sequence"/>
</dbReference>
<dbReference type="InterPro" id="IPR032466">
    <property type="entry name" value="Metal_Hydrolase"/>
</dbReference>
<comment type="caution">
    <text evidence="7">The sequence shown here is derived from an EMBL/GenBank/DDBJ whole genome shotgun (WGS) entry which is preliminary data.</text>
</comment>
<sequence length="580" mass="66120">MVESKYRWRSLQLRKAVDIIDGKRSPQMVLKNATFLHSGFKQWITANIWIQEDRIVYIGEQLPAKDENSEQIDCTNLFLVPGYIEPHAHPFQLYNPHSLAQYASQYGTTTLVNDNLVLFLQLPKKKAFSLMDDMKDLPQSLFWWSRFDSQSQMTNEEELFSIKNINAWLERDDVIQGGELTGWPKLLAGDDMMLHFIQEAKRKNKLIEGHFPGASEKTLVKLKLLGADSDHESLSGKDIYYRLLHGYTVALRYSSIRPDLPLLLDELKELSLQSYDSLLFTTDGSTPSFHEQGFIDVMIKMAIESGIPIIDAYHMGSYNAAKHFRLDGILGQIATGRIANINFLTSKEHPTPVSVLAKGKWLKRDGKAMYENAPFSWANSGMDPLKVDWELTNDDLQFSMALGMKMENAVIMKPYSVNVDPSVEELSEEHDENFLLLLDKDGKWRINTMLKGFATKLHGLASSYSNTGDYIVIGKRKKDMILAFNRMKEIGGGIVLAHNGEIIFELSLPLGGRMSKLPLEELIVKEKKYKEIMIEKGYPYIDPVYTLLFLSSTHLPYIRITPVGIYDVMNKTVLFPAIMR</sequence>
<gene>
    <name evidence="7" type="ORF">JR050_00930</name>
</gene>
<evidence type="ECO:0000256" key="2">
    <source>
        <dbReference type="ARBA" id="ARBA00012782"/>
    </source>
</evidence>
<reference evidence="7 8" key="1">
    <citation type="submission" date="2021-02" db="EMBL/GenBank/DDBJ databases">
        <title>Bacillus sp. RD4P76, an endophyte from a halophyte.</title>
        <authorList>
            <person name="Sun J.-Q."/>
        </authorList>
    </citation>
    <scope>NUCLEOTIDE SEQUENCE [LARGE SCALE GENOMIC DNA]</scope>
    <source>
        <strain evidence="7 8">RD4P76</strain>
    </source>
</reference>
<dbReference type="EMBL" id="JAFELM010000007">
    <property type="protein sequence ID" value="MBM6616247.1"/>
    <property type="molecule type" value="Genomic_DNA"/>
</dbReference>
<dbReference type="Pfam" id="PF13382">
    <property type="entry name" value="Adenine_deam_C"/>
    <property type="match status" value="1"/>
</dbReference>
<evidence type="ECO:0000256" key="4">
    <source>
        <dbReference type="ARBA" id="ARBA00047720"/>
    </source>
</evidence>
<dbReference type="Gene3D" id="2.30.40.10">
    <property type="entry name" value="Urease, subunit C, domain 1"/>
    <property type="match status" value="1"/>
</dbReference>
<dbReference type="SUPFAM" id="SSF51556">
    <property type="entry name" value="Metallo-dependent hydrolases"/>
    <property type="match status" value="1"/>
</dbReference>
<keyword evidence="3" id="KW-0378">Hydrolase</keyword>
<organism evidence="7 8">
    <name type="scientific">Bacillus suaedaesalsae</name>
    <dbReference type="NCBI Taxonomy" id="2810349"/>
    <lineage>
        <taxon>Bacteria</taxon>
        <taxon>Bacillati</taxon>
        <taxon>Bacillota</taxon>
        <taxon>Bacilli</taxon>
        <taxon>Bacillales</taxon>
        <taxon>Bacillaceae</taxon>
        <taxon>Bacillus</taxon>
    </lineage>
</organism>
<dbReference type="InterPro" id="IPR006680">
    <property type="entry name" value="Amidohydro-rel"/>
</dbReference>
<accession>A0ABS2DCR9</accession>
<evidence type="ECO:0000313" key="7">
    <source>
        <dbReference type="EMBL" id="MBM6616247.1"/>
    </source>
</evidence>
<feature type="domain" description="Adenine deaminase C-terminal" evidence="6">
    <location>
        <begin position="419"/>
        <end position="571"/>
    </location>
</feature>